<proteinExistence type="predicted"/>
<evidence type="ECO:0000313" key="2">
    <source>
        <dbReference type="Proteomes" id="UP000821865"/>
    </source>
</evidence>
<keyword evidence="2" id="KW-1185">Reference proteome</keyword>
<dbReference type="EMBL" id="CM023472">
    <property type="protein sequence ID" value="KAH7958698.1"/>
    <property type="molecule type" value="Genomic_DNA"/>
</dbReference>
<sequence length="190" mass="22413">MDLPIYQFHCTKTVLEEAPALGVDSRLLHLWEVLHKVRQRYARMKLNRSLRKRSVQIRSTIEDHATYLTQQNWHAICNRMERQPNIPKIWNILRSLLTTKTSKTAQRQDLAGLLHTYTGKDQADRRAGREPWDTALGKDLCRQNSPFCSVLLDRRLAMSKEYAGFYVRRYGDRSAFSTIGFTWYALRWIQ</sequence>
<reference evidence="1" key="1">
    <citation type="submission" date="2020-05" db="EMBL/GenBank/DDBJ databases">
        <title>Large-scale comparative analyses of tick genomes elucidate their genetic diversity and vector capacities.</title>
        <authorList>
            <person name="Jia N."/>
            <person name="Wang J."/>
            <person name="Shi W."/>
            <person name="Du L."/>
            <person name="Sun Y."/>
            <person name="Zhan W."/>
            <person name="Jiang J."/>
            <person name="Wang Q."/>
            <person name="Zhang B."/>
            <person name="Ji P."/>
            <person name="Sakyi L.B."/>
            <person name="Cui X."/>
            <person name="Yuan T."/>
            <person name="Jiang B."/>
            <person name="Yang W."/>
            <person name="Lam T.T.-Y."/>
            <person name="Chang Q."/>
            <person name="Ding S."/>
            <person name="Wang X."/>
            <person name="Zhu J."/>
            <person name="Ruan X."/>
            <person name="Zhao L."/>
            <person name="Wei J."/>
            <person name="Que T."/>
            <person name="Du C."/>
            <person name="Cheng J."/>
            <person name="Dai P."/>
            <person name="Han X."/>
            <person name="Huang E."/>
            <person name="Gao Y."/>
            <person name="Liu J."/>
            <person name="Shao H."/>
            <person name="Ye R."/>
            <person name="Li L."/>
            <person name="Wei W."/>
            <person name="Wang X."/>
            <person name="Wang C."/>
            <person name="Yang T."/>
            <person name="Huo Q."/>
            <person name="Li W."/>
            <person name="Guo W."/>
            <person name="Chen H."/>
            <person name="Zhou L."/>
            <person name="Ni X."/>
            <person name="Tian J."/>
            <person name="Zhou Y."/>
            <person name="Sheng Y."/>
            <person name="Liu T."/>
            <person name="Pan Y."/>
            <person name="Xia L."/>
            <person name="Li J."/>
            <person name="Zhao F."/>
            <person name="Cao W."/>
        </authorList>
    </citation>
    <scope>NUCLEOTIDE SEQUENCE</scope>
    <source>
        <strain evidence="1">Dsil-2018</strain>
    </source>
</reference>
<protein>
    <submittedName>
        <fullName evidence="1">Uncharacterized protein</fullName>
    </submittedName>
</protein>
<name>A0ACB8D2S6_DERSI</name>
<comment type="caution">
    <text evidence="1">The sequence shown here is derived from an EMBL/GenBank/DDBJ whole genome shotgun (WGS) entry which is preliminary data.</text>
</comment>
<gene>
    <name evidence="1" type="ORF">HPB49_004330</name>
</gene>
<accession>A0ACB8D2S6</accession>
<evidence type="ECO:0000313" key="1">
    <source>
        <dbReference type="EMBL" id="KAH7958698.1"/>
    </source>
</evidence>
<organism evidence="1 2">
    <name type="scientific">Dermacentor silvarum</name>
    <name type="common">Tick</name>
    <dbReference type="NCBI Taxonomy" id="543639"/>
    <lineage>
        <taxon>Eukaryota</taxon>
        <taxon>Metazoa</taxon>
        <taxon>Ecdysozoa</taxon>
        <taxon>Arthropoda</taxon>
        <taxon>Chelicerata</taxon>
        <taxon>Arachnida</taxon>
        <taxon>Acari</taxon>
        <taxon>Parasitiformes</taxon>
        <taxon>Ixodida</taxon>
        <taxon>Ixodoidea</taxon>
        <taxon>Ixodidae</taxon>
        <taxon>Rhipicephalinae</taxon>
        <taxon>Dermacentor</taxon>
    </lineage>
</organism>
<dbReference type="Proteomes" id="UP000821865">
    <property type="component" value="Chromosome 3"/>
</dbReference>